<feature type="region of interest" description="Disordered" evidence="1">
    <location>
        <begin position="1"/>
        <end position="27"/>
    </location>
</feature>
<keyword evidence="3" id="KW-1185">Reference proteome</keyword>
<gene>
    <name evidence="2" type="ORF">ACFSBT_20365</name>
</gene>
<comment type="caution">
    <text evidence="2">The sequence shown here is derived from an EMBL/GenBank/DDBJ whole genome shotgun (WGS) entry which is preliminary data.</text>
</comment>
<proteinExistence type="predicted"/>
<dbReference type="RefSeq" id="WP_250875549.1">
    <property type="nucleotide sequence ID" value="NZ_JALXFV010000008.1"/>
</dbReference>
<evidence type="ECO:0000313" key="3">
    <source>
        <dbReference type="Proteomes" id="UP001597187"/>
    </source>
</evidence>
<evidence type="ECO:0000313" key="2">
    <source>
        <dbReference type="EMBL" id="MFD1515640.1"/>
    </source>
</evidence>
<organism evidence="2 3">
    <name type="scientific">Halomarina rubra</name>
    <dbReference type="NCBI Taxonomy" id="2071873"/>
    <lineage>
        <taxon>Archaea</taxon>
        <taxon>Methanobacteriati</taxon>
        <taxon>Methanobacteriota</taxon>
        <taxon>Stenosarchaea group</taxon>
        <taxon>Halobacteria</taxon>
        <taxon>Halobacteriales</taxon>
        <taxon>Natronomonadaceae</taxon>
        <taxon>Halomarina</taxon>
    </lineage>
</organism>
<dbReference type="EMBL" id="JBHUDC010000008">
    <property type="protein sequence ID" value="MFD1515640.1"/>
    <property type="molecule type" value="Genomic_DNA"/>
</dbReference>
<reference evidence="2 3" key="1">
    <citation type="journal article" date="2019" name="Int. J. Syst. Evol. Microbiol.">
        <title>The Global Catalogue of Microorganisms (GCM) 10K type strain sequencing project: providing services to taxonomists for standard genome sequencing and annotation.</title>
        <authorList>
            <consortium name="The Broad Institute Genomics Platform"/>
            <consortium name="The Broad Institute Genome Sequencing Center for Infectious Disease"/>
            <person name="Wu L."/>
            <person name="Ma J."/>
        </authorList>
    </citation>
    <scope>NUCLEOTIDE SEQUENCE [LARGE SCALE GENOMIC DNA]</scope>
    <source>
        <strain evidence="2 3">CGMCC 1.12563</strain>
    </source>
</reference>
<name>A0ABD6B0C7_9EURY</name>
<dbReference type="AlphaFoldDB" id="A0ABD6B0C7"/>
<sequence length="64" mass="7088">MADHVLLGGSSNGRRKLHAPDPDDPDDSLCRFSGNYSRKDPAAVAHHFEWCSYCRVLTEGSRNA</sequence>
<evidence type="ECO:0000256" key="1">
    <source>
        <dbReference type="SAM" id="MobiDB-lite"/>
    </source>
</evidence>
<dbReference type="Proteomes" id="UP001597187">
    <property type="component" value="Unassembled WGS sequence"/>
</dbReference>
<accession>A0ABD6B0C7</accession>
<protein>
    <submittedName>
        <fullName evidence="2">Uncharacterized protein</fullName>
    </submittedName>
</protein>